<dbReference type="SMART" id="SM00240">
    <property type="entry name" value="FHA"/>
    <property type="match status" value="1"/>
</dbReference>
<evidence type="ECO:0008006" key="5">
    <source>
        <dbReference type="Google" id="ProtNLM"/>
    </source>
</evidence>
<dbReference type="CDD" id="cd00060">
    <property type="entry name" value="FHA"/>
    <property type="match status" value="1"/>
</dbReference>
<gene>
    <name evidence="3" type="ORF">C1S70_31055</name>
</gene>
<dbReference type="CDD" id="cd00038">
    <property type="entry name" value="CAP_ED"/>
    <property type="match status" value="1"/>
</dbReference>
<feature type="domain" description="Cyclic nucleotide-binding" evidence="2">
    <location>
        <begin position="220"/>
        <end position="328"/>
    </location>
</feature>
<dbReference type="SUPFAM" id="SSF51206">
    <property type="entry name" value="cAMP-binding domain-like"/>
    <property type="match status" value="1"/>
</dbReference>
<dbReference type="PROSITE" id="PS50042">
    <property type="entry name" value="CNMP_BINDING_3"/>
    <property type="match status" value="1"/>
</dbReference>
<dbReference type="Proteomes" id="UP000236268">
    <property type="component" value="Unassembled WGS sequence"/>
</dbReference>
<dbReference type="InterPro" id="IPR018488">
    <property type="entry name" value="cNMP-bd_CS"/>
</dbReference>
<proteinExistence type="predicted"/>
<accession>A0A2K1FR84</accession>
<protein>
    <recommendedName>
        <fullName evidence="5">FHA domain-containing protein</fullName>
    </recommendedName>
</protein>
<dbReference type="InterPro" id="IPR018490">
    <property type="entry name" value="cNMP-bd_dom_sf"/>
</dbReference>
<sequence>MTLIELEKKIIPECVYFAVANLHLRNGLAAWLRLRLCDFLLLWPSNCDESASPAGSRPIGLQRFGGDLGGSTSYVLSSLRVGACGPLVAPAPGVHLKRLSVLADGRSKCSHHSAMASSPTTMPVVARISATSVGSSRSNGTPSHSPETAECEIMTMLSRWKDRWPHTHNHLAVRWNDAPKERRSGAPSCASIFSVGFTSAFIIQNLRLSCHCNARPNSGELPDMAQSIQFKSGDLLFRRGDASDCVFWIRHGEIEVLRENGDNAILIGHVRGGEWLGEMGVIEGRSRSATARAVSDGAAEVLTPQEFLDRVSRDASLARGLIQRLSIRLRTIEDKIAGDLLLSTREAELAENGAPSSEALPDDNERILLTAGSDSLRSRIGPSAIQVGQLPFVVGRLPINGEASPPRSPDLSIDDQPPFRLSRDHFMISRSQGRLLVSDLGSTLGTVVNGQPIGHDFMRDTALLNHGENRVVAGGWGSAFEFIVSIG</sequence>
<feature type="domain" description="FHA" evidence="1">
    <location>
        <begin position="392"/>
        <end position="453"/>
    </location>
</feature>
<dbReference type="Gene3D" id="2.60.200.20">
    <property type="match status" value="1"/>
</dbReference>
<dbReference type="EMBL" id="POWG01000064">
    <property type="protein sequence ID" value="PNQ95045.1"/>
    <property type="molecule type" value="Genomic_DNA"/>
</dbReference>
<dbReference type="InterPro" id="IPR008984">
    <property type="entry name" value="SMAD_FHA_dom_sf"/>
</dbReference>
<dbReference type="InterPro" id="IPR014710">
    <property type="entry name" value="RmlC-like_jellyroll"/>
</dbReference>
<dbReference type="AlphaFoldDB" id="A0A2K1FR84"/>
<dbReference type="SMART" id="SM00100">
    <property type="entry name" value="cNMP"/>
    <property type="match status" value="1"/>
</dbReference>
<evidence type="ECO:0000313" key="4">
    <source>
        <dbReference type="Proteomes" id="UP000236268"/>
    </source>
</evidence>
<dbReference type="Pfam" id="PF00498">
    <property type="entry name" value="FHA"/>
    <property type="match status" value="1"/>
</dbReference>
<evidence type="ECO:0000259" key="1">
    <source>
        <dbReference type="PROSITE" id="PS50006"/>
    </source>
</evidence>
<comment type="caution">
    <text evidence="3">The sequence shown here is derived from an EMBL/GenBank/DDBJ whole genome shotgun (WGS) entry which is preliminary data.</text>
</comment>
<dbReference type="Gene3D" id="2.60.120.10">
    <property type="entry name" value="Jelly Rolls"/>
    <property type="match status" value="1"/>
</dbReference>
<dbReference type="InterPro" id="IPR000253">
    <property type="entry name" value="FHA_dom"/>
</dbReference>
<dbReference type="PROSITE" id="PS50006">
    <property type="entry name" value="FHA_DOMAIN"/>
    <property type="match status" value="1"/>
</dbReference>
<keyword evidence="3" id="KW-0614">Plasmid</keyword>
<geneLocation type="plasmid" evidence="3">
    <name>p44unnamed</name>
</geneLocation>
<evidence type="ECO:0000313" key="3">
    <source>
        <dbReference type="EMBL" id="PNQ95045.1"/>
    </source>
</evidence>
<organism evidence="3 4">
    <name type="scientific">Azospirillum argentinense</name>
    <dbReference type="NCBI Taxonomy" id="2970906"/>
    <lineage>
        <taxon>Bacteria</taxon>
        <taxon>Pseudomonadati</taxon>
        <taxon>Pseudomonadota</taxon>
        <taxon>Alphaproteobacteria</taxon>
        <taxon>Rhodospirillales</taxon>
        <taxon>Azospirillaceae</taxon>
        <taxon>Azospirillum</taxon>
    </lineage>
</organism>
<dbReference type="PROSITE" id="PS00889">
    <property type="entry name" value="CNMP_BINDING_2"/>
    <property type="match status" value="1"/>
</dbReference>
<evidence type="ECO:0000259" key="2">
    <source>
        <dbReference type="PROSITE" id="PS50042"/>
    </source>
</evidence>
<dbReference type="SUPFAM" id="SSF49879">
    <property type="entry name" value="SMAD/FHA domain"/>
    <property type="match status" value="1"/>
</dbReference>
<dbReference type="Pfam" id="PF00027">
    <property type="entry name" value="cNMP_binding"/>
    <property type="match status" value="1"/>
</dbReference>
<dbReference type="InterPro" id="IPR000595">
    <property type="entry name" value="cNMP-bd_dom"/>
</dbReference>
<name>A0A2K1FR84_9PROT</name>
<reference evidence="3 4" key="1">
    <citation type="submission" date="2018-01" db="EMBL/GenBank/DDBJ databases">
        <title>Whole genome sequence of Azospirillum brasilense REC3 isolated from strawberry roots.</title>
        <authorList>
            <person name="Fontana C.A."/>
            <person name="Salazar S.M."/>
            <person name="Bassi D."/>
            <person name="Puglisi E."/>
            <person name="Lovaisa N.C."/>
            <person name="Toffoli L.M."/>
            <person name="Pedraza R."/>
            <person name="Cocconcelli P.S."/>
        </authorList>
    </citation>
    <scope>NUCLEOTIDE SEQUENCE [LARGE SCALE GENOMIC DNA]</scope>
    <source>
        <strain evidence="3 4">REC3</strain>
        <plasmid evidence="3">p44unnamed</plasmid>
    </source>
</reference>